<name>A0A4R3YG85_9FIRM</name>
<keyword evidence="1" id="KW-0175">Coiled coil</keyword>
<accession>A0A4R3YG85</accession>
<keyword evidence="3" id="KW-1185">Reference proteome</keyword>
<dbReference type="RefSeq" id="WP_066447623.1">
    <property type="nucleotide sequence ID" value="NZ_CAUWFI010000016.1"/>
</dbReference>
<evidence type="ECO:0000256" key="1">
    <source>
        <dbReference type="SAM" id="Coils"/>
    </source>
</evidence>
<organism evidence="2 3">
    <name type="scientific">Longibaculum muris</name>
    <dbReference type="NCBI Taxonomy" id="1796628"/>
    <lineage>
        <taxon>Bacteria</taxon>
        <taxon>Bacillati</taxon>
        <taxon>Bacillota</taxon>
        <taxon>Erysipelotrichia</taxon>
        <taxon>Erysipelotrichales</taxon>
        <taxon>Coprobacillaceae</taxon>
        <taxon>Longibaculum</taxon>
    </lineage>
</organism>
<proteinExistence type="predicted"/>
<dbReference type="EMBL" id="SMCQ01000037">
    <property type="protein sequence ID" value="TCV91011.1"/>
    <property type="molecule type" value="Genomic_DNA"/>
</dbReference>
<evidence type="ECO:0000313" key="3">
    <source>
        <dbReference type="Proteomes" id="UP000295515"/>
    </source>
</evidence>
<evidence type="ECO:0000313" key="2">
    <source>
        <dbReference type="EMBL" id="TCV91011.1"/>
    </source>
</evidence>
<comment type="caution">
    <text evidence="2">The sequence shown here is derived from an EMBL/GenBank/DDBJ whole genome shotgun (WGS) entry which is preliminary data.</text>
</comment>
<dbReference type="Proteomes" id="UP000295515">
    <property type="component" value="Unassembled WGS sequence"/>
</dbReference>
<protein>
    <submittedName>
        <fullName evidence="2">Uncharacterized protein</fullName>
    </submittedName>
</protein>
<feature type="coiled-coil region" evidence="1">
    <location>
        <begin position="1"/>
        <end position="70"/>
    </location>
</feature>
<reference evidence="2 3" key="1">
    <citation type="submission" date="2019-03" db="EMBL/GenBank/DDBJ databases">
        <title>Genomic Encyclopedia of Type Strains, Phase IV (KMG-IV): sequencing the most valuable type-strain genomes for metagenomic binning, comparative biology and taxonomic classification.</title>
        <authorList>
            <person name="Goeker M."/>
        </authorList>
    </citation>
    <scope>NUCLEOTIDE SEQUENCE [LARGE SCALE GENOMIC DNA]</scope>
    <source>
        <strain evidence="2 3">DSM 29487</strain>
    </source>
</reference>
<dbReference type="AlphaFoldDB" id="A0A4R3YG85"/>
<dbReference type="GeneID" id="98916822"/>
<sequence length="116" mass="13642">MNKEEKIIEEAKESYETYFKESEGTTDEAHRGKDIILDNDKLEKEISKEKEDVEKKHESLEVLREKINEDAEKSYETYFKESEGTTDDEYRGGDVVLDVDKIEKEIAEEKETITKK</sequence>
<gene>
    <name evidence="2" type="ORF">EDD60_1377</name>
</gene>